<dbReference type="InterPro" id="IPR036005">
    <property type="entry name" value="Creatinase/aminopeptidase-like"/>
</dbReference>
<dbReference type="PANTHER" id="PTHR43226:SF1">
    <property type="entry name" value="XAA-PRO DIPEPTIDASE"/>
    <property type="match status" value="1"/>
</dbReference>
<keyword evidence="4" id="KW-0378">Hydrolase</keyword>
<dbReference type="SUPFAM" id="SSF55920">
    <property type="entry name" value="Creatinase/aminopeptidase"/>
    <property type="match status" value="1"/>
</dbReference>
<proteinExistence type="inferred from homology"/>
<dbReference type="InterPro" id="IPR029149">
    <property type="entry name" value="Creatin/AminoP/Spt16_N"/>
</dbReference>
<evidence type="ECO:0000313" key="7">
    <source>
        <dbReference type="EMBL" id="GMG18885.1"/>
    </source>
</evidence>
<evidence type="ECO:0000313" key="8">
    <source>
        <dbReference type="Proteomes" id="UP001165063"/>
    </source>
</evidence>
<comment type="similarity">
    <text evidence="2">Belongs to the peptidase M24B family.</text>
</comment>
<evidence type="ECO:0000259" key="6">
    <source>
        <dbReference type="SMART" id="SM01011"/>
    </source>
</evidence>
<dbReference type="OrthoDB" id="10261878at2759"/>
<dbReference type="Pfam" id="PF00557">
    <property type="entry name" value="Peptidase_M24"/>
    <property type="match status" value="1"/>
</dbReference>
<dbReference type="EMBL" id="BSXU01000020">
    <property type="protein sequence ID" value="GMG18885.1"/>
    <property type="molecule type" value="Genomic_DNA"/>
</dbReference>
<evidence type="ECO:0000256" key="5">
    <source>
        <dbReference type="ARBA" id="ARBA00023211"/>
    </source>
</evidence>
<dbReference type="SUPFAM" id="SSF53092">
    <property type="entry name" value="Creatinase/prolidase N-terminal domain"/>
    <property type="match status" value="1"/>
</dbReference>
<gene>
    <name evidence="7" type="ORF">Amon01_000005000</name>
</gene>
<dbReference type="GO" id="GO:0030145">
    <property type="term" value="F:manganese ion binding"/>
    <property type="evidence" value="ECO:0007669"/>
    <property type="project" value="InterPro"/>
</dbReference>
<evidence type="ECO:0000256" key="3">
    <source>
        <dbReference type="ARBA" id="ARBA00022723"/>
    </source>
</evidence>
<dbReference type="Proteomes" id="UP001165063">
    <property type="component" value="Unassembled WGS sequence"/>
</dbReference>
<dbReference type="CDD" id="cd01087">
    <property type="entry name" value="Prolidase"/>
    <property type="match status" value="1"/>
</dbReference>
<protein>
    <submittedName>
        <fullName evidence="7">Unnamed protein product</fullName>
    </submittedName>
</protein>
<dbReference type="AlphaFoldDB" id="A0A9W7DBD2"/>
<keyword evidence="5" id="KW-0464">Manganese</keyword>
<dbReference type="Gene3D" id="3.90.230.10">
    <property type="entry name" value="Creatinase/methionine aminopeptidase superfamily"/>
    <property type="match status" value="1"/>
</dbReference>
<keyword evidence="3" id="KW-0479">Metal-binding</keyword>
<dbReference type="InterPro" id="IPR052433">
    <property type="entry name" value="X-Pro_dipept-like"/>
</dbReference>
<evidence type="ECO:0000256" key="2">
    <source>
        <dbReference type="ARBA" id="ARBA00008766"/>
    </source>
</evidence>
<sequence>MQQGPPELKGKKYPAKSHALKVKQHFLTKRPEFSNDKQAAFLIAGSNLNLYPYCDQTAPLRQNRYFHYLTGVEQISGAFVLFELLKEKLTLYLPEIDEDDVMWSGLPLSLKEAKEQFDVDETKYVNELEKDLNKLTSEDKTTVFTTDTDEYSTQSFASLVLAKDNDFFYALDESRLIKDDYELSLMRHASKITDNSHLAVMSALPIEKNETHIHAEFLYHSIRQGSKFQSYDPICCSGPNCGTLHYVKNDDSMAGKESVLIDAGAEWKCYASDVTRCFPINGEWTKEHLEIYTAVLDMQTQVMEKIKPGVAWEDLHFLAHRVLIDHFLKLGIFKNGTKEEIFKSKVSGWFLPHGLGHLLGMDTHDVGGYPNYEDPDPLLRYLRLRRKLQAGMVVTDEPGIYFSPFLIEHALKNPEQKKYIDEEVMEKYMYVGGVRIEDDILVTEEGYENLTGITSDPVEISRIVKKGLARGKEGFHVIV</sequence>
<feature type="domain" description="Aminopeptidase P N-terminal" evidence="6">
    <location>
        <begin position="13"/>
        <end position="153"/>
    </location>
</feature>
<dbReference type="GO" id="GO:0006508">
    <property type="term" value="P:proteolysis"/>
    <property type="evidence" value="ECO:0007669"/>
    <property type="project" value="TreeGrafter"/>
</dbReference>
<evidence type="ECO:0000256" key="4">
    <source>
        <dbReference type="ARBA" id="ARBA00022801"/>
    </source>
</evidence>
<dbReference type="SMART" id="SM01011">
    <property type="entry name" value="AMP_N"/>
    <property type="match status" value="1"/>
</dbReference>
<organism evidence="7 8">
    <name type="scientific">Ambrosiozyma monospora</name>
    <name type="common">Yeast</name>
    <name type="synonym">Endomycopsis monosporus</name>
    <dbReference type="NCBI Taxonomy" id="43982"/>
    <lineage>
        <taxon>Eukaryota</taxon>
        <taxon>Fungi</taxon>
        <taxon>Dikarya</taxon>
        <taxon>Ascomycota</taxon>
        <taxon>Saccharomycotina</taxon>
        <taxon>Pichiomycetes</taxon>
        <taxon>Pichiales</taxon>
        <taxon>Pichiaceae</taxon>
        <taxon>Ambrosiozyma</taxon>
    </lineage>
</organism>
<dbReference type="GO" id="GO:0070006">
    <property type="term" value="F:metalloaminopeptidase activity"/>
    <property type="evidence" value="ECO:0007669"/>
    <property type="project" value="InterPro"/>
</dbReference>
<dbReference type="FunFam" id="3.90.230.10:FF:000002">
    <property type="entry name" value="Xaa-Pro aminopeptidase 3"/>
    <property type="match status" value="1"/>
</dbReference>
<dbReference type="PANTHER" id="PTHR43226">
    <property type="entry name" value="XAA-PRO AMINOPEPTIDASE 3"/>
    <property type="match status" value="1"/>
</dbReference>
<dbReference type="Gene3D" id="3.40.350.10">
    <property type="entry name" value="Creatinase/prolidase N-terminal domain"/>
    <property type="match status" value="1"/>
</dbReference>
<dbReference type="InterPro" id="IPR000994">
    <property type="entry name" value="Pept_M24"/>
</dbReference>
<reference evidence="7" key="1">
    <citation type="submission" date="2023-04" db="EMBL/GenBank/DDBJ databases">
        <title>Ambrosiozyma monospora NBRC 1965.</title>
        <authorList>
            <person name="Ichikawa N."/>
            <person name="Sato H."/>
            <person name="Tonouchi N."/>
        </authorList>
    </citation>
    <scope>NUCLEOTIDE SEQUENCE</scope>
    <source>
        <strain evidence="7">NBRC 1965</strain>
    </source>
</reference>
<comment type="cofactor">
    <cofactor evidence="1">
        <name>Mn(2+)</name>
        <dbReference type="ChEBI" id="CHEBI:29035"/>
    </cofactor>
</comment>
<dbReference type="InterPro" id="IPR007865">
    <property type="entry name" value="Aminopep_P_N"/>
</dbReference>
<dbReference type="Pfam" id="PF05195">
    <property type="entry name" value="AMP_N"/>
    <property type="match status" value="1"/>
</dbReference>
<accession>A0A9W7DBD2</accession>
<comment type="caution">
    <text evidence="7">The sequence shown here is derived from an EMBL/GenBank/DDBJ whole genome shotgun (WGS) entry which is preliminary data.</text>
</comment>
<keyword evidence="8" id="KW-1185">Reference proteome</keyword>
<name>A0A9W7DBD2_AMBMO</name>
<evidence type="ECO:0000256" key="1">
    <source>
        <dbReference type="ARBA" id="ARBA00001936"/>
    </source>
</evidence>